<sequence length="483" mass="50694">MEDQFGGRTDDDLFYDDFEPVESEPVLIQEPQHYYQPDPVASPAPASVPAAAPAAAAPAPAQQPSPQPVATAAPQQSQTPPSSKASPAPAAKNKKPLRPAGGLSSSRFADKPAPKSAPAQKSAPTQKPASAPAPAKAATQTSKSAPAPAANESAGQATEEGPSQPSGPPSNAGTGPRDKPRRSSPSQNTAANAEVRAKSGSNPRHKLTEDELAAKMEKMKLLSAEKARKFEMAEQDEKQHAEAYARGMEEARKRRAEEAERRKRGEEERRKLEDERAKNRERKLKAMHIKDGSWDEGKEALAEEEARRGFRGANGGIRGAKSRGGLGGSRFAEAQDVDRFLDDRHRGRGRGDRGRGGNGSANGNGRGRGRGRGSYDGPVGESRPAKQQVPAADDFPSLPSDNTPAKTASEQNNNAQAKPTMAQAAAASAQAKPTMAQAAAAAAAAPPPLPLPLVVTGGKWDDEMEALDALNQAQAQGKAEAKS</sequence>
<evidence type="ECO:0000313" key="2">
    <source>
        <dbReference type="EMBL" id="ETR96872.1"/>
    </source>
</evidence>
<feature type="compositionally biased region" description="Low complexity" evidence="1">
    <location>
        <begin position="114"/>
        <end position="150"/>
    </location>
</feature>
<feature type="compositionally biased region" description="Gly residues" evidence="1">
    <location>
        <begin position="312"/>
        <end position="328"/>
    </location>
</feature>
<dbReference type="Proteomes" id="UP000024376">
    <property type="component" value="Unassembled WGS sequence"/>
</dbReference>
<dbReference type="OrthoDB" id="2402960at2759"/>
<name>A0A024RVK8_HYPJR</name>
<dbReference type="KEGG" id="trr:M419DRAFT_143356"/>
<dbReference type="HOGENOM" id="CLU_050718_0_0_1"/>
<evidence type="ECO:0000313" key="3">
    <source>
        <dbReference type="Proteomes" id="UP000024376"/>
    </source>
</evidence>
<feature type="region of interest" description="Disordered" evidence="1">
    <location>
        <begin position="1"/>
        <end position="214"/>
    </location>
</feature>
<proteinExistence type="predicted"/>
<feature type="compositionally biased region" description="Polar residues" evidence="1">
    <location>
        <begin position="399"/>
        <end position="414"/>
    </location>
</feature>
<feature type="compositionally biased region" description="Acidic residues" evidence="1">
    <location>
        <begin position="12"/>
        <end position="22"/>
    </location>
</feature>
<accession>A0A024RVK8</accession>
<protein>
    <submittedName>
        <fullName evidence="2">Uncharacterized protein</fullName>
    </submittedName>
</protein>
<dbReference type="EMBL" id="KI911184">
    <property type="protein sequence ID" value="ETR96872.1"/>
    <property type="molecule type" value="Genomic_DNA"/>
</dbReference>
<feature type="compositionally biased region" description="Gly residues" evidence="1">
    <location>
        <begin position="356"/>
        <end position="366"/>
    </location>
</feature>
<feature type="compositionally biased region" description="Low complexity" evidence="1">
    <location>
        <begin position="415"/>
        <end position="444"/>
    </location>
</feature>
<dbReference type="AlphaFoldDB" id="A0A024RVK8"/>
<gene>
    <name evidence="2" type="ORF">M419DRAFT_143356</name>
</gene>
<feature type="compositionally biased region" description="Basic and acidic residues" evidence="1">
    <location>
        <begin position="336"/>
        <end position="355"/>
    </location>
</feature>
<evidence type="ECO:0000256" key="1">
    <source>
        <dbReference type="SAM" id="MobiDB-lite"/>
    </source>
</evidence>
<feature type="compositionally biased region" description="Low complexity" evidence="1">
    <location>
        <begin position="36"/>
        <end position="60"/>
    </location>
</feature>
<feature type="region of interest" description="Disordered" evidence="1">
    <location>
        <begin position="232"/>
        <end position="456"/>
    </location>
</feature>
<organism evidence="2 3">
    <name type="scientific">Hypocrea jecorina (strain ATCC 56765 / BCRC 32924 / NRRL 11460 / Rut C-30)</name>
    <name type="common">Trichoderma reesei</name>
    <dbReference type="NCBI Taxonomy" id="1344414"/>
    <lineage>
        <taxon>Eukaryota</taxon>
        <taxon>Fungi</taxon>
        <taxon>Dikarya</taxon>
        <taxon>Ascomycota</taxon>
        <taxon>Pezizomycotina</taxon>
        <taxon>Sordariomycetes</taxon>
        <taxon>Hypocreomycetidae</taxon>
        <taxon>Hypocreales</taxon>
        <taxon>Hypocreaceae</taxon>
        <taxon>Trichoderma</taxon>
    </lineage>
</organism>
<reference evidence="3" key="1">
    <citation type="journal article" date="2013" name="Ind. Biotechnol.">
        <title>Comparative genomics analysis of Trichoderma reesei strains.</title>
        <authorList>
            <person name="Koike H."/>
            <person name="Aerts A."/>
            <person name="LaButti K."/>
            <person name="Grigoriev I.V."/>
            <person name="Baker S.E."/>
        </authorList>
    </citation>
    <scope>NUCLEOTIDE SEQUENCE [LARGE SCALE GENOMIC DNA]</scope>
    <source>
        <strain evidence="3">ATCC 56765 / BCRC 32924 / NRRL 11460 / Rut C-30</strain>
    </source>
</reference>
<feature type="compositionally biased region" description="Low complexity" evidence="1">
    <location>
        <begin position="68"/>
        <end position="91"/>
    </location>
</feature>
<feature type="compositionally biased region" description="Basic and acidic residues" evidence="1">
    <location>
        <begin position="288"/>
        <end position="308"/>
    </location>
</feature>
<feature type="compositionally biased region" description="Basic and acidic residues" evidence="1">
    <location>
        <begin position="232"/>
        <end position="278"/>
    </location>
</feature>